<evidence type="ECO:0000259" key="1">
    <source>
        <dbReference type="Pfam" id="PF00135"/>
    </source>
</evidence>
<accession>A0A6A4GE19</accession>
<dbReference type="EMBL" id="ML770366">
    <property type="protein sequence ID" value="KAE9383678.1"/>
    <property type="molecule type" value="Genomic_DNA"/>
</dbReference>
<feature type="non-terminal residue" evidence="2">
    <location>
        <position position="1"/>
    </location>
</feature>
<dbReference type="Gene3D" id="3.40.50.1820">
    <property type="entry name" value="alpha/beta hydrolase"/>
    <property type="match status" value="1"/>
</dbReference>
<reference evidence="2" key="1">
    <citation type="journal article" date="2019" name="Environ. Microbiol.">
        <title>Fungal ecological strategies reflected in gene transcription - a case study of two litter decomposers.</title>
        <authorList>
            <person name="Barbi F."/>
            <person name="Kohler A."/>
            <person name="Barry K."/>
            <person name="Baskaran P."/>
            <person name="Daum C."/>
            <person name="Fauchery L."/>
            <person name="Ihrmark K."/>
            <person name="Kuo A."/>
            <person name="LaButti K."/>
            <person name="Lipzen A."/>
            <person name="Morin E."/>
            <person name="Grigoriev I.V."/>
            <person name="Henrissat B."/>
            <person name="Lindahl B."/>
            <person name="Martin F."/>
        </authorList>
    </citation>
    <scope>NUCLEOTIDE SEQUENCE</scope>
    <source>
        <strain evidence="2">JB14</strain>
    </source>
</reference>
<dbReference type="InterPro" id="IPR029058">
    <property type="entry name" value="AB_hydrolase_fold"/>
</dbReference>
<organism evidence="2 3">
    <name type="scientific">Gymnopus androsaceus JB14</name>
    <dbReference type="NCBI Taxonomy" id="1447944"/>
    <lineage>
        <taxon>Eukaryota</taxon>
        <taxon>Fungi</taxon>
        <taxon>Dikarya</taxon>
        <taxon>Basidiomycota</taxon>
        <taxon>Agaricomycotina</taxon>
        <taxon>Agaricomycetes</taxon>
        <taxon>Agaricomycetidae</taxon>
        <taxon>Agaricales</taxon>
        <taxon>Marasmiineae</taxon>
        <taxon>Omphalotaceae</taxon>
        <taxon>Gymnopus</taxon>
    </lineage>
</organism>
<dbReference type="PANTHER" id="PTHR11559">
    <property type="entry name" value="CARBOXYLESTERASE"/>
    <property type="match status" value="1"/>
</dbReference>
<dbReference type="AlphaFoldDB" id="A0A6A4GE19"/>
<dbReference type="SUPFAM" id="SSF53474">
    <property type="entry name" value="alpha/beta-Hydrolases"/>
    <property type="match status" value="1"/>
</dbReference>
<sequence>DQRAGLEWIQRNIANFSGDPDDVTIYGESAGRASMVMHITAYGGMFKELNELGITNSSVMQGQNLFHSSALSLN</sequence>
<dbReference type="InterPro" id="IPR002018">
    <property type="entry name" value="CarbesteraseB"/>
</dbReference>
<evidence type="ECO:0000313" key="2">
    <source>
        <dbReference type="EMBL" id="KAE9383678.1"/>
    </source>
</evidence>
<dbReference type="InterPro" id="IPR050309">
    <property type="entry name" value="Type-B_Carboxylest/Lipase"/>
</dbReference>
<proteinExistence type="predicted"/>
<protein>
    <recommendedName>
        <fullName evidence="1">Carboxylesterase type B domain-containing protein</fullName>
    </recommendedName>
</protein>
<dbReference type="OrthoDB" id="408631at2759"/>
<feature type="domain" description="Carboxylesterase type B" evidence="1">
    <location>
        <begin position="1"/>
        <end position="41"/>
    </location>
</feature>
<dbReference type="Pfam" id="PF00135">
    <property type="entry name" value="COesterase"/>
    <property type="match status" value="1"/>
</dbReference>
<name>A0A6A4GE19_9AGAR</name>
<evidence type="ECO:0000313" key="3">
    <source>
        <dbReference type="Proteomes" id="UP000799118"/>
    </source>
</evidence>
<keyword evidence="3" id="KW-1185">Reference proteome</keyword>
<dbReference type="Proteomes" id="UP000799118">
    <property type="component" value="Unassembled WGS sequence"/>
</dbReference>
<gene>
    <name evidence="2" type="ORF">BT96DRAFT_843497</name>
</gene>